<keyword evidence="3" id="KW-0804">Transcription</keyword>
<dbReference type="Gene3D" id="1.10.10.10">
    <property type="entry name" value="Winged helix-like DNA-binding domain superfamily/Winged helix DNA-binding domain"/>
    <property type="match status" value="1"/>
</dbReference>
<dbReference type="GO" id="GO:0043200">
    <property type="term" value="P:response to amino acid"/>
    <property type="evidence" value="ECO:0007669"/>
    <property type="project" value="TreeGrafter"/>
</dbReference>
<organism evidence="5 6">
    <name type="scientific">Oceanospirillum sediminis</name>
    <dbReference type="NCBI Taxonomy" id="2760088"/>
    <lineage>
        <taxon>Bacteria</taxon>
        <taxon>Pseudomonadati</taxon>
        <taxon>Pseudomonadota</taxon>
        <taxon>Gammaproteobacteria</taxon>
        <taxon>Oceanospirillales</taxon>
        <taxon>Oceanospirillaceae</taxon>
        <taxon>Oceanospirillum</taxon>
    </lineage>
</organism>
<comment type="caution">
    <text evidence="5">The sequence shown here is derived from an EMBL/GenBank/DDBJ whole genome shotgun (WGS) entry which is preliminary data.</text>
</comment>
<feature type="domain" description="HTH asnC-type" evidence="4">
    <location>
        <begin position="2"/>
        <end position="63"/>
    </location>
</feature>
<dbReference type="SUPFAM" id="SSF54909">
    <property type="entry name" value="Dimeric alpha+beta barrel"/>
    <property type="match status" value="1"/>
</dbReference>
<dbReference type="Gene3D" id="3.30.70.920">
    <property type="match status" value="1"/>
</dbReference>
<evidence type="ECO:0000256" key="2">
    <source>
        <dbReference type="ARBA" id="ARBA00023125"/>
    </source>
</evidence>
<accession>A0A839IWZ8</accession>
<dbReference type="AlphaFoldDB" id="A0A839IWZ8"/>
<keyword evidence="2" id="KW-0238">DNA-binding</keyword>
<dbReference type="InterPro" id="IPR019887">
    <property type="entry name" value="Tscrpt_reg_AsnC/Lrp_C"/>
</dbReference>
<evidence type="ECO:0000313" key="6">
    <source>
        <dbReference type="Proteomes" id="UP000565262"/>
    </source>
</evidence>
<keyword evidence="1" id="KW-0805">Transcription regulation</keyword>
<dbReference type="InterPro" id="IPR019888">
    <property type="entry name" value="Tscrpt_reg_AsnC-like"/>
</dbReference>
<gene>
    <name evidence="5" type="ORF">H4O21_22120</name>
</gene>
<reference evidence="5 6" key="1">
    <citation type="submission" date="2020-08" db="EMBL/GenBank/DDBJ databases">
        <title>Oceanospirillum sp. nov. isolated from marine sediment.</title>
        <authorList>
            <person name="Ji X."/>
        </authorList>
    </citation>
    <scope>NUCLEOTIDE SEQUENCE [LARGE SCALE GENOMIC DNA]</scope>
    <source>
        <strain evidence="5 6">D5</strain>
    </source>
</reference>
<name>A0A839IWZ8_9GAMM</name>
<keyword evidence="6" id="KW-1185">Reference proteome</keyword>
<dbReference type="PANTHER" id="PTHR30154:SF34">
    <property type="entry name" value="TRANSCRIPTIONAL REGULATOR AZLB"/>
    <property type="match status" value="1"/>
</dbReference>
<dbReference type="GO" id="GO:0005829">
    <property type="term" value="C:cytosol"/>
    <property type="evidence" value="ECO:0007669"/>
    <property type="project" value="TreeGrafter"/>
</dbReference>
<evidence type="ECO:0000256" key="3">
    <source>
        <dbReference type="ARBA" id="ARBA00023163"/>
    </source>
</evidence>
<dbReference type="InterPro" id="IPR036390">
    <property type="entry name" value="WH_DNA-bd_sf"/>
</dbReference>
<protein>
    <submittedName>
        <fullName evidence="5">Lrp/AsnC family transcriptional regulator</fullName>
    </submittedName>
</protein>
<dbReference type="InterPro" id="IPR019885">
    <property type="entry name" value="Tscrpt_reg_HTH_AsnC-type_CS"/>
</dbReference>
<evidence type="ECO:0000259" key="4">
    <source>
        <dbReference type="PROSITE" id="PS50956"/>
    </source>
</evidence>
<evidence type="ECO:0000313" key="5">
    <source>
        <dbReference type="EMBL" id="MBB1489312.1"/>
    </source>
</evidence>
<dbReference type="InterPro" id="IPR011991">
    <property type="entry name" value="ArsR-like_HTH"/>
</dbReference>
<dbReference type="EMBL" id="JACJFM010000050">
    <property type="protein sequence ID" value="MBB1489312.1"/>
    <property type="molecule type" value="Genomic_DNA"/>
</dbReference>
<proteinExistence type="predicted"/>
<dbReference type="CDD" id="cd00090">
    <property type="entry name" value="HTH_ARSR"/>
    <property type="match status" value="1"/>
</dbReference>
<sequence>MLDDFDVAILAALQRNGRLSNRELADQIGLSAAPCWRRLKKLEEEGYIKNYTAELAPEKVNLNIVAFAQISMDNHHPETLESFLAVVRDCPEIQECHSVSGQCDYLLKIVTRDMNSYEELLSKHLLLAHGIRSTSTIFSMKQPKISRELPLYEGLKGNNR</sequence>
<dbReference type="InterPro" id="IPR000485">
    <property type="entry name" value="AsnC-type_HTH_dom"/>
</dbReference>
<dbReference type="SUPFAM" id="SSF46785">
    <property type="entry name" value="Winged helix' DNA-binding domain"/>
    <property type="match status" value="1"/>
</dbReference>
<dbReference type="Pfam" id="PF01037">
    <property type="entry name" value="AsnC_trans_reg"/>
    <property type="match status" value="1"/>
</dbReference>
<dbReference type="Proteomes" id="UP000565262">
    <property type="component" value="Unassembled WGS sequence"/>
</dbReference>
<dbReference type="InterPro" id="IPR011008">
    <property type="entry name" value="Dimeric_a/b-barrel"/>
</dbReference>
<dbReference type="SMART" id="SM00344">
    <property type="entry name" value="HTH_ASNC"/>
    <property type="match status" value="1"/>
</dbReference>
<dbReference type="GO" id="GO:0006355">
    <property type="term" value="P:regulation of DNA-templated transcription"/>
    <property type="evidence" value="ECO:0007669"/>
    <property type="project" value="UniProtKB-ARBA"/>
</dbReference>
<dbReference type="Pfam" id="PF13412">
    <property type="entry name" value="HTH_24"/>
    <property type="match status" value="1"/>
</dbReference>
<dbReference type="PRINTS" id="PR00033">
    <property type="entry name" value="HTHASNC"/>
</dbReference>
<evidence type="ECO:0000256" key="1">
    <source>
        <dbReference type="ARBA" id="ARBA00023015"/>
    </source>
</evidence>
<dbReference type="PROSITE" id="PS00519">
    <property type="entry name" value="HTH_ASNC_1"/>
    <property type="match status" value="1"/>
</dbReference>
<dbReference type="PROSITE" id="PS50956">
    <property type="entry name" value="HTH_ASNC_2"/>
    <property type="match status" value="1"/>
</dbReference>
<dbReference type="PANTHER" id="PTHR30154">
    <property type="entry name" value="LEUCINE-RESPONSIVE REGULATORY PROTEIN"/>
    <property type="match status" value="1"/>
</dbReference>
<dbReference type="InterPro" id="IPR036388">
    <property type="entry name" value="WH-like_DNA-bd_sf"/>
</dbReference>
<dbReference type="GO" id="GO:0043565">
    <property type="term" value="F:sequence-specific DNA binding"/>
    <property type="evidence" value="ECO:0007669"/>
    <property type="project" value="InterPro"/>
</dbReference>